<comment type="caution">
    <text evidence="3">The sequence shown here is derived from an EMBL/GenBank/DDBJ whole genome shotgun (WGS) entry which is preliminary data.</text>
</comment>
<feature type="region of interest" description="Disordered" evidence="2">
    <location>
        <begin position="730"/>
        <end position="777"/>
    </location>
</feature>
<organism evidence="3 4">
    <name type="scientific">Aspergillus steynii IBT 23096</name>
    <dbReference type="NCBI Taxonomy" id="1392250"/>
    <lineage>
        <taxon>Eukaryota</taxon>
        <taxon>Fungi</taxon>
        <taxon>Dikarya</taxon>
        <taxon>Ascomycota</taxon>
        <taxon>Pezizomycotina</taxon>
        <taxon>Eurotiomycetes</taxon>
        <taxon>Eurotiomycetidae</taxon>
        <taxon>Eurotiales</taxon>
        <taxon>Aspergillaceae</taxon>
        <taxon>Aspergillus</taxon>
        <taxon>Aspergillus subgen. Circumdati</taxon>
    </lineage>
</organism>
<protein>
    <submittedName>
        <fullName evidence="3">Uncharacterized protein</fullName>
    </submittedName>
</protein>
<dbReference type="VEuPathDB" id="FungiDB:P170DRAFT_438952"/>
<proteinExistence type="predicted"/>
<keyword evidence="4" id="KW-1185">Reference proteome</keyword>
<sequence>MLRLWSRAAQPQSTCRCVSCLSTTSGGLASRTASAASKRRLRIGNSVTALYTSIFAAAALADAQAKDQRRLEWKEKIAAVKEEVNELVDEEKRLLEALAARQKSKPLNGTFYPRQYRPFQMTAGIFPSRPGQPSLRSYHSQASLENLGMDPDESHELNASRYPDMVEESWERSIEEESADTLIDDKLRESVQNELDDDTPNDEDLFSEDMGWEMSPDPDRERPLMDDERGASYQHNTIPRWLQKDVLRMKAIRVVALRQLAIRFLLRPTIAHDYLGLRAQYKIDRSQPRLRTQQLLAELNTLKNRMLNLKTKKKTAIFDIIPDLSPEAGPDLAAENSQLDRQIRFDIEDYLCGDISLDELLIKLAHSLTKVRDPDRIRSLKYMLMAFTRTRQSDLCDLVLKAVMPNMFPMTPTLILSIINYLWKSKNLRGFDLFLEMLRGDGYPLDMRRLSYYKLVVVNGVQITVPPVNSANSVVFSTLILSSLRFDQPDRADAYLQYARSIGYMDSFATLNAYVKFYTIRGDWEKGLHTMKRALAFIASSTEHPVARLERLIALMVRFCDKCERSDISEALISGAVNSGFDWMLAQKQSDLKFHADPEYRRWQDARESSSTEMLEKPTWEKSYAFVNTISDTLNDLPIPEADSARRWQKLMSAYSQQVYSAVVSGAPTEYRESRSTAEPGSHASSTPPNPDDGIPLSSYSDTIAQAHQEEISTLKAEVSQLKRMVFELTRTESNKPAPTPEQTPQTDLGKLKTQLSSTKTGPPEPPAHITIQYRRP</sequence>
<feature type="region of interest" description="Disordered" evidence="2">
    <location>
        <begin position="671"/>
        <end position="699"/>
    </location>
</feature>
<dbReference type="GeneID" id="36557427"/>
<dbReference type="OrthoDB" id="185373at2759"/>
<dbReference type="RefSeq" id="XP_024702563.1">
    <property type="nucleotide sequence ID" value="XM_024849728.1"/>
</dbReference>
<feature type="coiled-coil region" evidence="1">
    <location>
        <begin position="70"/>
        <end position="101"/>
    </location>
</feature>
<dbReference type="Proteomes" id="UP000234275">
    <property type="component" value="Unassembled WGS sequence"/>
</dbReference>
<keyword evidence="1" id="KW-0175">Coiled coil</keyword>
<name>A0A2I2G314_9EURO</name>
<evidence type="ECO:0000256" key="2">
    <source>
        <dbReference type="SAM" id="MobiDB-lite"/>
    </source>
</evidence>
<feature type="compositionally biased region" description="Polar residues" evidence="2">
    <location>
        <begin position="677"/>
        <end position="687"/>
    </location>
</feature>
<evidence type="ECO:0000256" key="1">
    <source>
        <dbReference type="SAM" id="Coils"/>
    </source>
</evidence>
<reference evidence="3 4" key="1">
    <citation type="submission" date="2016-12" db="EMBL/GenBank/DDBJ databases">
        <title>The genomes of Aspergillus section Nigri reveals drivers in fungal speciation.</title>
        <authorList>
            <consortium name="DOE Joint Genome Institute"/>
            <person name="Vesth T.C."/>
            <person name="Nybo J."/>
            <person name="Theobald S."/>
            <person name="Brandl J."/>
            <person name="Frisvad J.C."/>
            <person name="Nielsen K.F."/>
            <person name="Lyhne E.K."/>
            <person name="Kogle M.E."/>
            <person name="Kuo A."/>
            <person name="Riley R."/>
            <person name="Clum A."/>
            <person name="Nolan M."/>
            <person name="Lipzen A."/>
            <person name="Salamov A."/>
            <person name="Henrissat B."/>
            <person name="Wiebenga A."/>
            <person name="De Vries R.P."/>
            <person name="Grigoriev I.V."/>
            <person name="Mortensen U.H."/>
            <person name="Andersen M.R."/>
            <person name="Baker S.E."/>
        </authorList>
    </citation>
    <scope>NUCLEOTIDE SEQUENCE [LARGE SCALE GENOMIC DNA]</scope>
    <source>
        <strain evidence="3 4">IBT 23096</strain>
    </source>
</reference>
<accession>A0A2I2G314</accession>
<feature type="compositionally biased region" description="Polar residues" evidence="2">
    <location>
        <begin position="735"/>
        <end position="747"/>
    </location>
</feature>
<evidence type="ECO:0000313" key="4">
    <source>
        <dbReference type="Proteomes" id="UP000234275"/>
    </source>
</evidence>
<feature type="region of interest" description="Disordered" evidence="2">
    <location>
        <begin position="192"/>
        <end position="222"/>
    </location>
</feature>
<dbReference type="EMBL" id="MSFO01000006">
    <property type="protein sequence ID" value="PLB47261.1"/>
    <property type="molecule type" value="Genomic_DNA"/>
</dbReference>
<dbReference type="AlphaFoldDB" id="A0A2I2G314"/>
<gene>
    <name evidence="3" type="ORF">P170DRAFT_438952</name>
</gene>
<evidence type="ECO:0000313" key="3">
    <source>
        <dbReference type="EMBL" id="PLB47261.1"/>
    </source>
</evidence>
<dbReference type="STRING" id="1392250.A0A2I2G314"/>
<feature type="compositionally biased region" description="Acidic residues" evidence="2">
    <location>
        <begin position="194"/>
        <end position="211"/>
    </location>
</feature>